<evidence type="ECO:0000313" key="2">
    <source>
        <dbReference type="EMBL" id="SDK71220.1"/>
    </source>
</evidence>
<dbReference type="InterPro" id="IPR015797">
    <property type="entry name" value="NUDIX_hydrolase-like_dom_sf"/>
</dbReference>
<dbReference type="CDD" id="cd04693">
    <property type="entry name" value="NUDIX_Hydrolase"/>
    <property type="match status" value="1"/>
</dbReference>
<evidence type="ECO:0000259" key="1">
    <source>
        <dbReference type="PROSITE" id="PS51462"/>
    </source>
</evidence>
<accession>A0A1G9E554</accession>
<reference evidence="3" key="1">
    <citation type="submission" date="2016-10" db="EMBL/GenBank/DDBJ databases">
        <authorList>
            <person name="Varghese N."/>
            <person name="Submissions S."/>
        </authorList>
    </citation>
    <scope>NUCLEOTIDE SEQUENCE [LARGE SCALE GENOMIC DNA]</scope>
    <source>
        <strain evidence="3">DSM 19181</strain>
    </source>
</reference>
<dbReference type="RefSeq" id="WP_091268428.1">
    <property type="nucleotide sequence ID" value="NZ_FNFK01000054.1"/>
</dbReference>
<sequence>MELWDTYDKERIKTGNTMVRGESFPQGEYHMSVHVCLFNKEGQVLIQHRQSTKSGWPDLWDLTAGGSATTGDSSQKAAERELSEELGISISLEHVRPHLTINFGNGFDDVYLVEKDVDLNELVFQEEEVHDARWASLEEILDLLHKEKFVPYFESFIHLIFESRSQYGMIRLD</sequence>
<organism evidence="2 3">
    <name type="scientific">Alkalibacterium thalassium</name>
    <dbReference type="NCBI Taxonomy" id="426701"/>
    <lineage>
        <taxon>Bacteria</taxon>
        <taxon>Bacillati</taxon>
        <taxon>Bacillota</taxon>
        <taxon>Bacilli</taxon>
        <taxon>Lactobacillales</taxon>
        <taxon>Carnobacteriaceae</taxon>
        <taxon>Alkalibacterium</taxon>
    </lineage>
</organism>
<dbReference type="Pfam" id="PF00293">
    <property type="entry name" value="NUDIX"/>
    <property type="match status" value="1"/>
</dbReference>
<dbReference type="OrthoDB" id="9786032at2"/>
<dbReference type="GO" id="GO:0016853">
    <property type="term" value="F:isomerase activity"/>
    <property type="evidence" value="ECO:0007669"/>
    <property type="project" value="UniProtKB-KW"/>
</dbReference>
<dbReference type="InterPro" id="IPR000086">
    <property type="entry name" value="NUDIX_hydrolase_dom"/>
</dbReference>
<proteinExistence type="predicted"/>
<dbReference type="AlphaFoldDB" id="A0A1G9E554"/>
<dbReference type="PROSITE" id="PS51462">
    <property type="entry name" value="NUDIX"/>
    <property type="match status" value="1"/>
</dbReference>
<dbReference type="SUPFAM" id="SSF55811">
    <property type="entry name" value="Nudix"/>
    <property type="match status" value="1"/>
</dbReference>
<evidence type="ECO:0000313" key="3">
    <source>
        <dbReference type="Proteomes" id="UP000199433"/>
    </source>
</evidence>
<dbReference type="Proteomes" id="UP000199433">
    <property type="component" value="Unassembled WGS sequence"/>
</dbReference>
<protein>
    <submittedName>
        <fullName evidence="2">Isopentenyldiphosphate isomerase</fullName>
    </submittedName>
</protein>
<gene>
    <name evidence="2" type="ORF">SAMN04488098_10546</name>
</gene>
<keyword evidence="2" id="KW-0413">Isomerase</keyword>
<name>A0A1G9E554_9LACT</name>
<dbReference type="STRING" id="426701.SAMN04488098_10546"/>
<dbReference type="PANTHER" id="PTHR10885:SF0">
    <property type="entry name" value="ISOPENTENYL-DIPHOSPHATE DELTA-ISOMERASE"/>
    <property type="match status" value="1"/>
</dbReference>
<feature type="domain" description="Nudix hydrolase" evidence="1">
    <location>
        <begin position="28"/>
        <end position="157"/>
    </location>
</feature>
<dbReference type="Gene3D" id="3.90.79.10">
    <property type="entry name" value="Nucleoside Triphosphate Pyrophosphohydrolase"/>
    <property type="match status" value="1"/>
</dbReference>
<dbReference type="PANTHER" id="PTHR10885">
    <property type="entry name" value="ISOPENTENYL-DIPHOSPHATE DELTA-ISOMERASE"/>
    <property type="match status" value="1"/>
</dbReference>
<dbReference type="EMBL" id="FNFK01000054">
    <property type="protein sequence ID" value="SDK71220.1"/>
    <property type="molecule type" value="Genomic_DNA"/>
</dbReference>
<keyword evidence="3" id="KW-1185">Reference proteome</keyword>